<dbReference type="InterPro" id="IPR018062">
    <property type="entry name" value="HTH_AraC-typ_CS"/>
</dbReference>
<gene>
    <name evidence="8" type="ORF">PACILC2_50580</name>
</gene>
<keyword evidence="2" id="KW-0238">DNA-binding</keyword>
<evidence type="ECO:0000256" key="5">
    <source>
        <dbReference type="SAM" id="MobiDB-lite"/>
    </source>
</evidence>
<evidence type="ECO:0000256" key="3">
    <source>
        <dbReference type="ARBA" id="ARBA00023163"/>
    </source>
</evidence>
<feature type="region of interest" description="Disordered" evidence="5">
    <location>
        <begin position="455"/>
        <end position="475"/>
    </location>
</feature>
<dbReference type="EMBL" id="BOVJ01000185">
    <property type="protein sequence ID" value="GIQ66490.1"/>
    <property type="molecule type" value="Genomic_DNA"/>
</dbReference>
<evidence type="ECO:0000256" key="4">
    <source>
        <dbReference type="PROSITE-ProRule" id="PRU00169"/>
    </source>
</evidence>
<organism evidence="8 9">
    <name type="scientific">Paenibacillus cisolokensis</name>
    <dbReference type="NCBI Taxonomy" id="1658519"/>
    <lineage>
        <taxon>Bacteria</taxon>
        <taxon>Bacillati</taxon>
        <taxon>Bacillota</taxon>
        <taxon>Bacilli</taxon>
        <taxon>Bacillales</taxon>
        <taxon>Paenibacillaceae</taxon>
        <taxon>Paenibacillus</taxon>
    </lineage>
</organism>
<dbReference type="Gene3D" id="3.40.50.2300">
    <property type="match status" value="1"/>
</dbReference>
<evidence type="ECO:0000259" key="6">
    <source>
        <dbReference type="PROSITE" id="PS01124"/>
    </source>
</evidence>
<proteinExistence type="predicted"/>
<evidence type="ECO:0000313" key="9">
    <source>
        <dbReference type="Proteomes" id="UP000680304"/>
    </source>
</evidence>
<reference evidence="8 9" key="1">
    <citation type="submission" date="2021-04" db="EMBL/GenBank/DDBJ databases">
        <title>Draft genome sequence of Paenibacillus cisolokensis, LC2-13A.</title>
        <authorList>
            <person name="Uke A."/>
            <person name="Chhe C."/>
            <person name="Baramee S."/>
            <person name="Kosugi A."/>
        </authorList>
    </citation>
    <scope>NUCLEOTIDE SEQUENCE [LARGE SCALE GENOMIC DNA]</scope>
    <source>
        <strain evidence="8 9">LC2-13A</strain>
    </source>
</reference>
<dbReference type="PROSITE" id="PS50110">
    <property type="entry name" value="RESPONSE_REGULATORY"/>
    <property type="match status" value="1"/>
</dbReference>
<dbReference type="InterPro" id="IPR020449">
    <property type="entry name" value="Tscrpt_reg_AraC-type_HTH"/>
</dbReference>
<comment type="caution">
    <text evidence="8">The sequence shown here is derived from an EMBL/GenBank/DDBJ whole genome shotgun (WGS) entry which is preliminary data.</text>
</comment>
<dbReference type="PROSITE" id="PS01124">
    <property type="entry name" value="HTH_ARAC_FAMILY_2"/>
    <property type="match status" value="1"/>
</dbReference>
<feature type="domain" description="HTH araC/xylS-type" evidence="6">
    <location>
        <begin position="360"/>
        <end position="458"/>
    </location>
</feature>
<dbReference type="PRINTS" id="PR00032">
    <property type="entry name" value="HTHARAC"/>
</dbReference>
<comment type="caution">
    <text evidence="4">Lacks conserved residue(s) required for the propagation of feature annotation.</text>
</comment>
<dbReference type="Proteomes" id="UP000680304">
    <property type="component" value="Unassembled WGS sequence"/>
</dbReference>
<dbReference type="InterPro" id="IPR018060">
    <property type="entry name" value="HTH_AraC"/>
</dbReference>
<dbReference type="SMART" id="SM00342">
    <property type="entry name" value="HTH_ARAC"/>
    <property type="match status" value="1"/>
</dbReference>
<evidence type="ECO:0000256" key="2">
    <source>
        <dbReference type="ARBA" id="ARBA00023125"/>
    </source>
</evidence>
<dbReference type="Pfam" id="PF00072">
    <property type="entry name" value="Response_reg"/>
    <property type="match status" value="1"/>
</dbReference>
<accession>A0ABQ4NE83</accession>
<dbReference type="SUPFAM" id="SSF46689">
    <property type="entry name" value="Homeodomain-like"/>
    <property type="match status" value="2"/>
</dbReference>
<evidence type="ECO:0000259" key="7">
    <source>
        <dbReference type="PROSITE" id="PS50110"/>
    </source>
</evidence>
<dbReference type="Gene3D" id="1.10.10.60">
    <property type="entry name" value="Homeodomain-like"/>
    <property type="match status" value="2"/>
</dbReference>
<keyword evidence="9" id="KW-1185">Reference proteome</keyword>
<dbReference type="InterPro" id="IPR001789">
    <property type="entry name" value="Sig_transdc_resp-reg_receiver"/>
</dbReference>
<dbReference type="InterPro" id="IPR011006">
    <property type="entry name" value="CheY-like_superfamily"/>
</dbReference>
<evidence type="ECO:0000313" key="8">
    <source>
        <dbReference type="EMBL" id="GIQ66490.1"/>
    </source>
</evidence>
<sequence>MPIMDGLDLTRRALAINPGMKVILVSSHNDFEYVREGIKLGVVDYILKHTLEPEELLEIVRKCKETLEEERRMRSRLNGADREKAALLRKRYEGELKLHLIQRTERLPAGEYPAWLDDAYIALHIKLNRISAIEEQHGYLYKSVLLEQFADALYAEVPEGIAVQTAENELFFLMPGPKDNSGPQAGPPMAERLRGLKGLLELDGGTSVTFGYAEGRGADEIRAVFVRSQEASDRGFFEGSGIFAYDASAAIRREGKHLPTMYQTAAAAGDERVGELLEEWRADWSQGGRSPIALKEEASRVLSLMFKRHVDPYALVDCFDRLFKTETLDEQCETLKLSIAELRKARLESFDAQGTGHPIDKALDYIRAHYLETLTLQQVADFVHVSKNYFSILFKKVTGQNFIDYVITLRIQKAKELLAGTELKVYEVAEQSGFNDVKYFSKLFKKMTGHSPVDYREWHPHRTTGGGTLKGESAP</sequence>
<keyword evidence="1" id="KW-0805">Transcription regulation</keyword>
<dbReference type="PANTHER" id="PTHR43280">
    <property type="entry name" value="ARAC-FAMILY TRANSCRIPTIONAL REGULATOR"/>
    <property type="match status" value="1"/>
</dbReference>
<dbReference type="SUPFAM" id="SSF52172">
    <property type="entry name" value="CheY-like"/>
    <property type="match status" value="1"/>
</dbReference>
<keyword evidence="3" id="KW-0804">Transcription</keyword>
<name>A0ABQ4NE83_9BACL</name>
<dbReference type="PANTHER" id="PTHR43280:SF28">
    <property type="entry name" value="HTH-TYPE TRANSCRIPTIONAL ACTIVATOR RHAS"/>
    <property type="match status" value="1"/>
</dbReference>
<dbReference type="PROSITE" id="PS00041">
    <property type="entry name" value="HTH_ARAC_FAMILY_1"/>
    <property type="match status" value="1"/>
</dbReference>
<dbReference type="InterPro" id="IPR009057">
    <property type="entry name" value="Homeodomain-like_sf"/>
</dbReference>
<protein>
    <submittedName>
        <fullName evidence="8">AraC family transcriptional regulator</fullName>
    </submittedName>
</protein>
<feature type="domain" description="Response regulatory" evidence="7">
    <location>
        <begin position="1"/>
        <end position="63"/>
    </location>
</feature>
<evidence type="ECO:0000256" key="1">
    <source>
        <dbReference type="ARBA" id="ARBA00023015"/>
    </source>
</evidence>
<dbReference type="Pfam" id="PF12833">
    <property type="entry name" value="HTH_18"/>
    <property type="match status" value="1"/>
</dbReference>